<evidence type="ECO:0000313" key="5">
    <source>
        <dbReference type="EMBL" id="QDZ09750.1"/>
    </source>
</evidence>
<keyword evidence="3" id="KW-0862">Zinc</keyword>
<accession>A0A5B8LRB0</accession>
<sequence>MTGAEIGFLVRERFGVGESPVWDGDNGRLLWCDIPAGVIHAVEIASGARRRWAFGEPVPSFGLAQGGRLVVALRNTVVLFDPETGARELVARVEHAKPEMRLNDGKVGPDGAFWVGSMDGSGDGAPAAKLHRVAPDGAVHVVAEGIAISNGLAWNAAGDRLYHSDSRGEIWLDCWDFDAVTGAVSKRRRLREHDEAAGRPDGGACDLAGDYWSAGPSAGRLNRFSAEGELLDWVDLPIKTPTMPCFGDADMRTIYVTSLDSKGDEGRDGVARLRVDVAGVPVGRFGA</sequence>
<feature type="binding site" evidence="3">
    <location>
        <position position="150"/>
    </location>
    <ligand>
        <name>a divalent metal cation</name>
        <dbReference type="ChEBI" id="CHEBI:60240"/>
    </ligand>
</feature>
<keyword evidence="3" id="KW-0479">Metal-binding</keyword>
<dbReference type="PRINTS" id="PR01790">
    <property type="entry name" value="SMP30FAMILY"/>
</dbReference>
<dbReference type="GO" id="GO:0019853">
    <property type="term" value="P:L-ascorbic acid biosynthetic process"/>
    <property type="evidence" value="ECO:0007669"/>
    <property type="project" value="TreeGrafter"/>
</dbReference>
<dbReference type="Proteomes" id="UP000315364">
    <property type="component" value="Chromosome"/>
</dbReference>
<protein>
    <submittedName>
        <fullName evidence="5">SMP-30/gluconolactonase/LRE family protein</fullName>
    </submittedName>
</protein>
<dbReference type="InterPro" id="IPR005511">
    <property type="entry name" value="SMP-30"/>
</dbReference>
<feature type="binding site" evidence="3">
    <location>
        <position position="101"/>
    </location>
    <ligand>
        <name>substrate</name>
    </ligand>
</feature>
<dbReference type="RefSeq" id="WP_146288559.1">
    <property type="nucleotide sequence ID" value="NZ_CP042304.1"/>
</dbReference>
<dbReference type="Gene3D" id="2.120.10.30">
    <property type="entry name" value="TolB, C-terminal domain"/>
    <property type="match status" value="1"/>
</dbReference>
<evidence type="ECO:0000256" key="2">
    <source>
        <dbReference type="PIRSR" id="PIRSR605511-1"/>
    </source>
</evidence>
<dbReference type="SUPFAM" id="SSF63829">
    <property type="entry name" value="Calcium-dependent phosphotriesterase"/>
    <property type="match status" value="1"/>
</dbReference>
<name>A0A5B8LRB0_9HYPH</name>
<dbReference type="InterPro" id="IPR011042">
    <property type="entry name" value="6-blade_b-propeller_TolB-like"/>
</dbReference>
<evidence type="ECO:0000313" key="6">
    <source>
        <dbReference type="Proteomes" id="UP000315364"/>
    </source>
</evidence>
<gene>
    <name evidence="5" type="ORF">FPZ08_02720</name>
</gene>
<dbReference type="GO" id="GO:0005509">
    <property type="term" value="F:calcium ion binding"/>
    <property type="evidence" value="ECO:0007669"/>
    <property type="project" value="TreeGrafter"/>
</dbReference>
<dbReference type="GO" id="GO:0004341">
    <property type="term" value="F:gluconolactonase activity"/>
    <property type="evidence" value="ECO:0007669"/>
    <property type="project" value="TreeGrafter"/>
</dbReference>
<dbReference type="EMBL" id="CP042304">
    <property type="protein sequence ID" value="QDZ09750.1"/>
    <property type="molecule type" value="Genomic_DNA"/>
</dbReference>
<feature type="domain" description="SMP-30/Gluconolactonase/LRE-like region" evidence="4">
    <location>
        <begin position="16"/>
        <end position="259"/>
    </location>
</feature>
<dbReference type="PANTHER" id="PTHR10907">
    <property type="entry name" value="REGUCALCIN"/>
    <property type="match status" value="1"/>
</dbReference>
<comment type="cofactor">
    <cofactor evidence="3">
        <name>Zn(2+)</name>
        <dbReference type="ChEBI" id="CHEBI:29105"/>
    </cofactor>
    <text evidence="3">Binds 1 divalent metal cation per subunit.</text>
</comment>
<evidence type="ECO:0000259" key="4">
    <source>
        <dbReference type="Pfam" id="PF08450"/>
    </source>
</evidence>
<dbReference type="OrthoDB" id="2633250at2"/>
<comment type="similarity">
    <text evidence="1">Belongs to the SMP-30/CGR1 family.</text>
</comment>
<reference evidence="5 6" key="1">
    <citation type="submission" date="2019-07" db="EMBL/GenBank/DDBJ databases">
        <title>Full genome sequence of Devosia sp. Gsoil 520.</title>
        <authorList>
            <person name="Im W.-T."/>
        </authorList>
    </citation>
    <scope>NUCLEOTIDE SEQUENCE [LARGE SCALE GENOMIC DNA]</scope>
    <source>
        <strain evidence="5 6">Gsoil 520</strain>
    </source>
</reference>
<dbReference type="Pfam" id="PF08450">
    <property type="entry name" value="SGL"/>
    <property type="match status" value="1"/>
</dbReference>
<feature type="binding site" evidence="3">
    <location>
        <position position="103"/>
    </location>
    <ligand>
        <name>substrate</name>
    </ligand>
</feature>
<feature type="binding site" evidence="3">
    <location>
        <position position="201"/>
    </location>
    <ligand>
        <name>a divalent metal cation</name>
        <dbReference type="ChEBI" id="CHEBI:60240"/>
    </ligand>
</feature>
<evidence type="ECO:0000256" key="3">
    <source>
        <dbReference type="PIRSR" id="PIRSR605511-2"/>
    </source>
</evidence>
<dbReference type="KEGG" id="dea:FPZ08_02720"/>
<keyword evidence="6" id="KW-1185">Reference proteome</keyword>
<dbReference type="AlphaFoldDB" id="A0A5B8LRB0"/>
<feature type="binding site" evidence="3">
    <location>
        <position position="18"/>
    </location>
    <ligand>
        <name>a divalent metal cation</name>
        <dbReference type="ChEBI" id="CHEBI:60240"/>
    </ligand>
</feature>
<organism evidence="5 6">
    <name type="scientific">Devosia ginsengisoli</name>
    <dbReference type="NCBI Taxonomy" id="400770"/>
    <lineage>
        <taxon>Bacteria</taxon>
        <taxon>Pseudomonadati</taxon>
        <taxon>Pseudomonadota</taxon>
        <taxon>Alphaproteobacteria</taxon>
        <taxon>Hyphomicrobiales</taxon>
        <taxon>Devosiaceae</taxon>
        <taxon>Devosia</taxon>
    </lineage>
</organism>
<dbReference type="PANTHER" id="PTHR10907:SF47">
    <property type="entry name" value="REGUCALCIN"/>
    <property type="match status" value="1"/>
</dbReference>
<proteinExistence type="inferred from homology"/>
<dbReference type="InterPro" id="IPR013658">
    <property type="entry name" value="SGL"/>
</dbReference>
<feature type="active site" description="Proton donor/acceptor" evidence="2">
    <location>
        <position position="201"/>
    </location>
</feature>
<evidence type="ECO:0000256" key="1">
    <source>
        <dbReference type="ARBA" id="ARBA00008853"/>
    </source>
</evidence>